<name>A0A2P2P6R1_RHIMU</name>
<accession>A0A2P2P6R1</accession>
<organism evidence="1">
    <name type="scientific">Rhizophora mucronata</name>
    <name type="common">Asiatic mangrove</name>
    <dbReference type="NCBI Taxonomy" id="61149"/>
    <lineage>
        <taxon>Eukaryota</taxon>
        <taxon>Viridiplantae</taxon>
        <taxon>Streptophyta</taxon>
        <taxon>Embryophyta</taxon>
        <taxon>Tracheophyta</taxon>
        <taxon>Spermatophyta</taxon>
        <taxon>Magnoliopsida</taxon>
        <taxon>eudicotyledons</taxon>
        <taxon>Gunneridae</taxon>
        <taxon>Pentapetalae</taxon>
        <taxon>rosids</taxon>
        <taxon>fabids</taxon>
        <taxon>Malpighiales</taxon>
        <taxon>Rhizophoraceae</taxon>
        <taxon>Rhizophora</taxon>
    </lineage>
</organism>
<sequence>MFSLPLIWYLRNVNNILAMVLKRNVLASPVKRMMAKLPSLEPK</sequence>
<evidence type="ECO:0000313" key="1">
    <source>
        <dbReference type="EMBL" id="MBX50446.1"/>
    </source>
</evidence>
<dbReference type="AlphaFoldDB" id="A0A2P2P6R1"/>
<protein>
    <submittedName>
        <fullName evidence="1">Uncharacterized protein</fullName>
    </submittedName>
</protein>
<proteinExistence type="predicted"/>
<reference evidence="1" key="1">
    <citation type="submission" date="2018-02" db="EMBL/GenBank/DDBJ databases">
        <title>Rhizophora mucronata_Transcriptome.</title>
        <authorList>
            <person name="Meera S.P."/>
            <person name="Sreeshan A."/>
            <person name="Augustine A."/>
        </authorList>
    </citation>
    <scope>NUCLEOTIDE SEQUENCE</scope>
    <source>
        <tissue evidence="1">Leaf</tissue>
    </source>
</reference>
<dbReference type="EMBL" id="GGEC01069962">
    <property type="protein sequence ID" value="MBX50446.1"/>
    <property type="molecule type" value="Transcribed_RNA"/>
</dbReference>